<accession>A0A4Q7MX72</accession>
<dbReference type="SUPFAM" id="SSF55874">
    <property type="entry name" value="ATPase domain of HSP90 chaperone/DNA topoisomerase II/histidine kinase"/>
    <property type="match status" value="1"/>
</dbReference>
<dbReference type="GO" id="GO:0000155">
    <property type="term" value="F:phosphorelay sensor kinase activity"/>
    <property type="evidence" value="ECO:0007669"/>
    <property type="project" value="InterPro"/>
</dbReference>
<dbReference type="EMBL" id="SGXA01000002">
    <property type="protein sequence ID" value="RZS72689.1"/>
    <property type="molecule type" value="Genomic_DNA"/>
</dbReference>
<keyword evidence="3" id="KW-0418">Kinase</keyword>
<feature type="domain" description="Histidine kinase/HSP90-like ATPase" evidence="2">
    <location>
        <begin position="266"/>
        <end position="362"/>
    </location>
</feature>
<evidence type="ECO:0000313" key="4">
    <source>
        <dbReference type="Proteomes" id="UP000293874"/>
    </source>
</evidence>
<dbReference type="Proteomes" id="UP000293874">
    <property type="component" value="Unassembled WGS sequence"/>
</dbReference>
<dbReference type="InterPro" id="IPR036890">
    <property type="entry name" value="HATPase_C_sf"/>
</dbReference>
<keyword evidence="1" id="KW-1133">Transmembrane helix</keyword>
<keyword evidence="4" id="KW-1185">Reference proteome</keyword>
<dbReference type="PANTHER" id="PTHR34220:SF7">
    <property type="entry name" value="SENSOR HISTIDINE KINASE YPDA"/>
    <property type="match status" value="1"/>
</dbReference>
<feature type="transmembrane region" description="Helical" evidence="1">
    <location>
        <begin position="132"/>
        <end position="152"/>
    </location>
</feature>
<dbReference type="InterPro" id="IPR010559">
    <property type="entry name" value="Sig_transdc_His_kin_internal"/>
</dbReference>
<dbReference type="SMART" id="SM00387">
    <property type="entry name" value="HATPase_c"/>
    <property type="match status" value="1"/>
</dbReference>
<sequence>MAHPHMKPLRSMATLQQKVFRNVTSGELVSWLLYVLFWGAFFYFVLVISYKPTDKFRYIYINLIDAGIKIFLTLPLWWLFIVILAKASLRKKLLLHLVTLPVFCIAWVNIYGPLVNATHLSVFDTSTSMWDIYITALFYCSEFAIFHGYSYWQQSKRQHVREQELMELNYQSEIKALKAQIEPHFLFNTLNSISASVPPSLEETRVLIAQLADTFRYALKVSERPVVALEEEMEFVRTWLTLEKQRFGKRLAIIYDIDKETLGTPVPPMILQPLLENALNHGISPLVNGGTVTISCKQEASHVRISVADTGAGFDGPLESIFNRGLGLQNASKRLEKLFGEPLTICRNPDGMSFSFRIPHSRQVIDELNYPLWIRERSSGELI</sequence>
<name>A0A4Q7MX72_9BACT</name>
<keyword evidence="1" id="KW-0812">Transmembrane</keyword>
<evidence type="ECO:0000259" key="2">
    <source>
        <dbReference type="SMART" id="SM00387"/>
    </source>
</evidence>
<dbReference type="AlphaFoldDB" id="A0A4Q7MX72"/>
<feature type="transmembrane region" description="Helical" evidence="1">
    <location>
        <begin position="28"/>
        <end position="46"/>
    </location>
</feature>
<evidence type="ECO:0000256" key="1">
    <source>
        <dbReference type="SAM" id="Phobius"/>
    </source>
</evidence>
<organism evidence="3 4">
    <name type="scientific">Pseudobacter ginsenosidimutans</name>
    <dbReference type="NCBI Taxonomy" id="661488"/>
    <lineage>
        <taxon>Bacteria</taxon>
        <taxon>Pseudomonadati</taxon>
        <taxon>Bacteroidota</taxon>
        <taxon>Chitinophagia</taxon>
        <taxon>Chitinophagales</taxon>
        <taxon>Chitinophagaceae</taxon>
        <taxon>Pseudobacter</taxon>
    </lineage>
</organism>
<feature type="transmembrane region" description="Helical" evidence="1">
    <location>
        <begin position="58"/>
        <end position="81"/>
    </location>
</feature>
<dbReference type="InterPro" id="IPR050640">
    <property type="entry name" value="Bact_2-comp_sensor_kinase"/>
</dbReference>
<protein>
    <submittedName>
        <fullName evidence="3">Histidine kinase</fullName>
    </submittedName>
</protein>
<dbReference type="Pfam" id="PF06580">
    <property type="entry name" value="His_kinase"/>
    <property type="match status" value="1"/>
</dbReference>
<dbReference type="InterPro" id="IPR003594">
    <property type="entry name" value="HATPase_dom"/>
</dbReference>
<feature type="transmembrane region" description="Helical" evidence="1">
    <location>
        <begin position="93"/>
        <end position="112"/>
    </location>
</feature>
<proteinExistence type="predicted"/>
<evidence type="ECO:0000313" key="3">
    <source>
        <dbReference type="EMBL" id="RZS72689.1"/>
    </source>
</evidence>
<dbReference type="Pfam" id="PF02518">
    <property type="entry name" value="HATPase_c"/>
    <property type="match status" value="1"/>
</dbReference>
<dbReference type="Gene3D" id="3.30.565.10">
    <property type="entry name" value="Histidine kinase-like ATPase, C-terminal domain"/>
    <property type="match status" value="1"/>
</dbReference>
<dbReference type="PANTHER" id="PTHR34220">
    <property type="entry name" value="SENSOR HISTIDINE KINASE YPDA"/>
    <property type="match status" value="1"/>
</dbReference>
<keyword evidence="3" id="KW-0808">Transferase</keyword>
<gene>
    <name evidence="3" type="ORF">EV199_4612</name>
</gene>
<comment type="caution">
    <text evidence="3">The sequence shown here is derived from an EMBL/GenBank/DDBJ whole genome shotgun (WGS) entry which is preliminary data.</text>
</comment>
<reference evidence="3 4" key="1">
    <citation type="submission" date="2019-02" db="EMBL/GenBank/DDBJ databases">
        <title>Genomic Encyclopedia of Type Strains, Phase IV (KMG-IV): sequencing the most valuable type-strain genomes for metagenomic binning, comparative biology and taxonomic classification.</title>
        <authorList>
            <person name="Goeker M."/>
        </authorList>
    </citation>
    <scope>NUCLEOTIDE SEQUENCE [LARGE SCALE GENOMIC DNA]</scope>
    <source>
        <strain evidence="3 4">DSM 18116</strain>
    </source>
</reference>
<dbReference type="GO" id="GO:0016020">
    <property type="term" value="C:membrane"/>
    <property type="evidence" value="ECO:0007669"/>
    <property type="project" value="InterPro"/>
</dbReference>
<keyword evidence="1" id="KW-0472">Membrane</keyword>